<keyword evidence="5" id="KW-0449">Lipoprotein</keyword>
<evidence type="ECO:0000256" key="4">
    <source>
        <dbReference type="ARBA" id="ARBA00023139"/>
    </source>
</evidence>
<proteinExistence type="predicted"/>
<name>A0ABZ1W1Y0_9ACTN</name>
<reference evidence="7 8" key="1">
    <citation type="submission" date="2022-10" db="EMBL/GenBank/DDBJ databases">
        <title>The complete genomes of actinobacterial strains from the NBC collection.</title>
        <authorList>
            <person name="Joergensen T.S."/>
            <person name="Alvarez Arevalo M."/>
            <person name="Sterndorff E.B."/>
            <person name="Faurdal D."/>
            <person name="Vuksanovic O."/>
            <person name="Mourched A.-S."/>
            <person name="Charusanti P."/>
            <person name="Shaw S."/>
            <person name="Blin K."/>
            <person name="Weber T."/>
        </authorList>
    </citation>
    <scope>NUCLEOTIDE SEQUENCE [LARGE SCALE GENOMIC DNA]</scope>
    <source>
        <strain evidence="7 8">NBC_01247</strain>
    </source>
</reference>
<dbReference type="PANTHER" id="PTHR43649">
    <property type="entry name" value="ARABINOSE-BINDING PROTEIN-RELATED"/>
    <property type="match status" value="1"/>
</dbReference>
<dbReference type="SUPFAM" id="SSF53850">
    <property type="entry name" value="Periplasmic binding protein-like II"/>
    <property type="match status" value="1"/>
</dbReference>
<gene>
    <name evidence="7" type="ORF">OG469_04305</name>
</gene>
<feature type="chain" id="PRO_5047353335" evidence="6">
    <location>
        <begin position="32"/>
        <end position="432"/>
    </location>
</feature>
<dbReference type="Pfam" id="PF01547">
    <property type="entry name" value="SBP_bac_1"/>
    <property type="match status" value="1"/>
</dbReference>
<dbReference type="Gene3D" id="3.40.190.10">
    <property type="entry name" value="Periplasmic binding protein-like II"/>
    <property type="match status" value="3"/>
</dbReference>
<evidence type="ECO:0000256" key="3">
    <source>
        <dbReference type="ARBA" id="ARBA00023136"/>
    </source>
</evidence>
<dbReference type="InterPro" id="IPR006059">
    <property type="entry name" value="SBP"/>
</dbReference>
<dbReference type="Proteomes" id="UP001432014">
    <property type="component" value="Chromosome"/>
</dbReference>
<evidence type="ECO:0000313" key="7">
    <source>
        <dbReference type="EMBL" id="WUS54801.1"/>
    </source>
</evidence>
<accession>A0ABZ1W1Y0</accession>
<keyword evidence="4" id="KW-0564">Palmitate</keyword>
<dbReference type="RefSeq" id="WP_329500670.1">
    <property type="nucleotide sequence ID" value="NZ_CP108460.1"/>
</dbReference>
<evidence type="ECO:0000256" key="1">
    <source>
        <dbReference type="ARBA" id="ARBA00022475"/>
    </source>
</evidence>
<evidence type="ECO:0000256" key="5">
    <source>
        <dbReference type="ARBA" id="ARBA00023288"/>
    </source>
</evidence>
<keyword evidence="8" id="KW-1185">Reference proteome</keyword>
<evidence type="ECO:0000313" key="8">
    <source>
        <dbReference type="Proteomes" id="UP001432014"/>
    </source>
</evidence>
<organism evidence="7 8">
    <name type="scientific">Kitasatospora herbaricolor</name>
    <dbReference type="NCBI Taxonomy" id="68217"/>
    <lineage>
        <taxon>Bacteria</taxon>
        <taxon>Bacillati</taxon>
        <taxon>Actinomycetota</taxon>
        <taxon>Actinomycetes</taxon>
        <taxon>Kitasatosporales</taxon>
        <taxon>Streptomycetaceae</taxon>
        <taxon>Kitasatospora</taxon>
    </lineage>
</organism>
<evidence type="ECO:0000256" key="6">
    <source>
        <dbReference type="SAM" id="SignalP"/>
    </source>
</evidence>
<keyword evidence="3" id="KW-0472">Membrane</keyword>
<feature type="signal peptide" evidence="6">
    <location>
        <begin position="1"/>
        <end position="31"/>
    </location>
</feature>
<dbReference type="PANTHER" id="PTHR43649:SF33">
    <property type="entry name" value="POLYGALACTURONAN_RHAMNOGALACTURONAN-BINDING PROTEIN YTCQ"/>
    <property type="match status" value="1"/>
</dbReference>
<dbReference type="InterPro" id="IPR050490">
    <property type="entry name" value="Bact_solute-bd_prot1"/>
</dbReference>
<evidence type="ECO:0000256" key="2">
    <source>
        <dbReference type="ARBA" id="ARBA00022729"/>
    </source>
</evidence>
<dbReference type="EMBL" id="CP108482">
    <property type="protein sequence ID" value="WUS54801.1"/>
    <property type="molecule type" value="Genomic_DNA"/>
</dbReference>
<dbReference type="PROSITE" id="PS51257">
    <property type="entry name" value="PROKAR_LIPOPROTEIN"/>
    <property type="match status" value="1"/>
</dbReference>
<sequence>MCRPSAPRRALAVLAALAALAGIASCGSAGADGAKPTTLTFWGWAPGYQEATAQFNSTHPRVHVEFRKISPGSQGGYAALQNAVKDGTAPCLIQMGYESLPSFVAEGALLPISQGVVGERVQYSESAWQQTSVAGEVYGFPVDLGPMALYYRRDVYAQYGLKPEATWQDFAADAARLRQAAPERHLTVFTADDPWWFTALTAQAGGSWFDVKGHTWKVNTTNPDATRVTAYWQSLLDKDLVKAEKAYSDDLFTDLQNGTIAAVPAPAWFSSLLTQKAAGAAGQWGVAPMPRWNAGDASTGFDGGSATALVKGCRDSEAALEFANWFGRDRKSLEILVDKAGIYPAAITADTLPALNRPAPYFGNQVIFDVFRNARSSTDWAWGPVMNETSAALSTELTKAVANHTPLRSALQTVRDRTVEAMRGKGIEIAAD</sequence>
<keyword evidence="1" id="KW-1003">Cell membrane</keyword>
<keyword evidence="2 6" id="KW-0732">Signal</keyword>
<protein>
    <submittedName>
        <fullName evidence="7">Extracellular solute-binding protein</fullName>
    </submittedName>
</protein>